<dbReference type="EMBL" id="CP006905">
    <property type="protein sequence ID" value="AIY82732.1"/>
    <property type="molecule type" value="Genomic_DNA"/>
</dbReference>
<keyword evidence="4" id="KW-0762">Sugar transport</keyword>
<evidence type="ECO:0000256" key="2">
    <source>
        <dbReference type="ARBA" id="ARBA00022448"/>
    </source>
</evidence>
<dbReference type="Proteomes" id="UP000030635">
    <property type="component" value="Chromosome"/>
</dbReference>
<evidence type="ECO:0000256" key="6">
    <source>
        <dbReference type="ARBA" id="ARBA00022692"/>
    </source>
</evidence>
<keyword evidence="11" id="KW-1185">Reference proteome</keyword>
<accession>A0A0A7FT10</accession>
<dbReference type="PANTHER" id="PTHR32502:SF28">
    <property type="entry name" value="PHOSPHOTRANSFERASE SYSTEM SUGAR-SPECIFIC EIIC COMPONENT"/>
    <property type="match status" value="1"/>
</dbReference>
<dbReference type="GO" id="GO:0005886">
    <property type="term" value="C:plasma membrane"/>
    <property type="evidence" value="ECO:0007669"/>
    <property type="project" value="UniProtKB-SubCell"/>
</dbReference>
<evidence type="ECO:0000256" key="3">
    <source>
        <dbReference type="ARBA" id="ARBA00022475"/>
    </source>
</evidence>
<feature type="transmembrane region" description="Helical" evidence="9">
    <location>
        <begin position="141"/>
        <end position="161"/>
    </location>
</feature>
<organism evidence="10 11">
    <name type="scientific">Clostridium baratii str. Sullivan</name>
    <dbReference type="NCBI Taxonomy" id="1415775"/>
    <lineage>
        <taxon>Bacteria</taxon>
        <taxon>Bacillati</taxon>
        <taxon>Bacillota</taxon>
        <taxon>Clostridia</taxon>
        <taxon>Eubacteriales</taxon>
        <taxon>Clostridiaceae</taxon>
        <taxon>Clostridium</taxon>
    </lineage>
</organism>
<keyword evidence="6 9" id="KW-0812">Transmembrane</keyword>
<feature type="transmembrane region" description="Helical" evidence="9">
    <location>
        <begin position="66"/>
        <end position="86"/>
    </location>
</feature>
<evidence type="ECO:0000256" key="8">
    <source>
        <dbReference type="ARBA" id="ARBA00023136"/>
    </source>
</evidence>
<dbReference type="STRING" id="1561.NPD11_528"/>
<sequence>MEIQLWQVIAITLFIVIAQYDGLNTGFGLAKPAVAGGIAGLILGDMQTGLFVGGTLNLMSLGVGNFGGAVIPDYTSGAVLGAAFAIMSGEGPEIGISLGIPVALLLTQLDILARFTNTFIQQKAYKYAKEGNYSGLEKMNLLGLVPWALSRAIPVSIGLLLGTTFVENVVNNMPQWLMGGLKTAGAIVPALGIAILLKYLSIKKYVAYLLIGFALAAYLSMPMLGISIVGLALALVTFERRKEGNVAVAYGGDDEDE</sequence>
<name>A0A0A7FT10_9CLOT</name>
<dbReference type="HOGENOM" id="CLU_069101_1_1_9"/>
<evidence type="ECO:0000256" key="4">
    <source>
        <dbReference type="ARBA" id="ARBA00022597"/>
    </source>
</evidence>
<keyword evidence="2" id="KW-0813">Transport</keyword>
<feature type="transmembrane region" description="Helical" evidence="9">
    <location>
        <begin position="98"/>
        <end position="120"/>
    </location>
</feature>
<feature type="transmembrane region" description="Helical" evidence="9">
    <location>
        <begin position="181"/>
        <end position="200"/>
    </location>
</feature>
<dbReference type="InterPro" id="IPR004700">
    <property type="entry name" value="PTS_IIC_man"/>
</dbReference>
<evidence type="ECO:0000313" key="11">
    <source>
        <dbReference type="Proteomes" id="UP000030635"/>
    </source>
</evidence>
<feature type="transmembrane region" description="Helical" evidence="9">
    <location>
        <begin position="34"/>
        <end position="54"/>
    </location>
</feature>
<keyword evidence="8 9" id="KW-0472">Membrane</keyword>
<gene>
    <name evidence="10" type="ORF">U729_2504</name>
</gene>
<dbReference type="KEGG" id="cbv:U729_2504"/>
<dbReference type="eggNOG" id="COG3715">
    <property type="taxonomic scope" value="Bacteria"/>
</dbReference>
<dbReference type="Pfam" id="PF03609">
    <property type="entry name" value="EII-Sor"/>
    <property type="match status" value="1"/>
</dbReference>
<keyword evidence="3" id="KW-1003">Cell membrane</keyword>
<reference evidence="10 11" key="1">
    <citation type="journal article" date="2015" name="Infect. Genet. Evol.">
        <title>Genomic sequences of six botulinum neurotoxin-producing strains representing three clostridial species illustrate the mobility and diversity of botulinum neurotoxin genes.</title>
        <authorList>
            <person name="Smith T.J."/>
            <person name="Hill K.K."/>
            <person name="Xie G."/>
            <person name="Foley B.T."/>
            <person name="Williamson C.H."/>
            <person name="Foster J.T."/>
            <person name="Johnson S.L."/>
            <person name="Chertkov O."/>
            <person name="Teshima H."/>
            <person name="Gibbons H.S."/>
            <person name="Johnsky L.A."/>
            <person name="Karavis M.A."/>
            <person name="Smith L.A."/>
        </authorList>
    </citation>
    <scope>NUCLEOTIDE SEQUENCE [LARGE SCALE GENOMIC DNA]</scope>
    <source>
        <strain evidence="10">Sullivan</strain>
    </source>
</reference>
<dbReference type="GO" id="GO:0009401">
    <property type="term" value="P:phosphoenolpyruvate-dependent sugar phosphotransferase system"/>
    <property type="evidence" value="ECO:0007669"/>
    <property type="project" value="UniProtKB-KW"/>
</dbReference>
<evidence type="ECO:0000313" key="10">
    <source>
        <dbReference type="EMBL" id="AIY82732.1"/>
    </source>
</evidence>
<keyword evidence="5" id="KW-0598">Phosphotransferase system</keyword>
<evidence type="ECO:0000256" key="1">
    <source>
        <dbReference type="ARBA" id="ARBA00004651"/>
    </source>
</evidence>
<protein>
    <submittedName>
        <fullName evidence="10">PTS system sorbose-specific iic component family protein</fullName>
    </submittedName>
</protein>
<dbReference type="AlphaFoldDB" id="A0A0A7FT10"/>
<dbReference type="PANTHER" id="PTHR32502">
    <property type="entry name" value="N-ACETYLGALACTOSAMINE PERMEASE II COMPONENT-RELATED"/>
    <property type="match status" value="1"/>
</dbReference>
<proteinExistence type="predicted"/>
<dbReference type="InterPro" id="IPR050303">
    <property type="entry name" value="GatZ_KbaZ_carbometab"/>
</dbReference>
<evidence type="ECO:0000256" key="9">
    <source>
        <dbReference type="SAM" id="Phobius"/>
    </source>
</evidence>
<evidence type="ECO:0000256" key="5">
    <source>
        <dbReference type="ARBA" id="ARBA00022683"/>
    </source>
</evidence>
<comment type="subcellular location">
    <subcellularLocation>
        <location evidence="1">Cell membrane</location>
        <topology evidence="1">Multi-pass membrane protein</topology>
    </subcellularLocation>
</comment>
<keyword evidence="7 9" id="KW-1133">Transmembrane helix</keyword>
<dbReference type="OrthoDB" id="9815089at2"/>
<evidence type="ECO:0000256" key="7">
    <source>
        <dbReference type="ARBA" id="ARBA00022989"/>
    </source>
</evidence>
<feature type="transmembrane region" description="Helical" evidence="9">
    <location>
        <begin position="207"/>
        <end position="236"/>
    </location>
</feature>
<dbReference type="PROSITE" id="PS51106">
    <property type="entry name" value="PTS_EIIC_TYPE_4"/>
    <property type="match status" value="1"/>
</dbReference>
<dbReference type="RefSeq" id="WP_039315530.1">
    <property type="nucleotide sequence ID" value="NZ_CP006905.1"/>
</dbReference>